<dbReference type="InterPro" id="IPR006658">
    <property type="entry name" value="BisC"/>
</dbReference>
<organism evidence="14 15">
    <name type="scientific">Thioalbus denitrificans</name>
    <dbReference type="NCBI Taxonomy" id="547122"/>
    <lineage>
        <taxon>Bacteria</taxon>
        <taxon>Pseudomonadati</taxon>
        <taxon>Pseudomonadota</taxon>
        <taxon>Gammaproteobacteria</taxon>
        <taxon>Chromatiales</taxon>
        <taxon>Ectothiorhodospiraceae</taxon>
        <taxon>Thioalbus</taxon>
    </lineage>
</organism>
<evidence type="ECO:0000256" key="3">
    <source>
        <dbReference type="ARBA" id="ARBA00011885"/>
    </source>
</evidence>
<evidence type="ECO:0000256" key="7">
    <source>
        <dbReference type="ARBA" id="ARBA00022764"/>
    </source>
</evidence>
<dbReference type="SUPFAM" id="SSF50692">
    <property type="entry name" value="ADC-like"/>
    <property type="match status" value="1"/>
</dbReference>
<dbReference type="InterPro" id="IPR041954">
    <property type="entry name" value="CT_DMSOR/BSOR/TMAOR"/>
</dbReference>
<dbReference type="PANTHER" id="PTHR43742:SF10">
    <property type="entry name" value="TRIMETHYLAMINE-N-OXIDE REDUCTASE 2"/>
    <property type="match status" value="1"/>
</dbReference>
<dbReference type="PROSITE" id="PS00932">
    <property type="entry name" value="MOLYBDOPTERIN_PROK_3"/>
    <property type="match status" value="1"/>
</dbReference>
<reference evidence="14 15" key="1">
    <citation type="submission" date="2018-07" db="EMBL/GenBank/DDBJ databases">
        <title>Genomic Encyclopedia of Type Strains, Phase IV (KMG-IV): sequencing the most valuable type-strain genomes for metagenomic binning, comparative biology and taxonomic classification.</title>
        <authorList>
            <person name="Goeker M."/>
        </authorList>
    </citation>
    <scope>NUCLEOTIDE SEQUENCE [LARGE SCALE GENOMIC DNA]</scope>
    <source>
        <strain evidence="14 15">DSM 26407</strain>
    </source>
</reference>
<feature type="binding site" evidence="9">
    <location>
        <position position="463"/>
    </location>
    <ligand>
        <name>Mo-bis(molybdopterin guanine dinucleotide)</name>
        <dbReference type="ChEBI" id="CHEBI:60539"/>
    </ligand>
</feature>
<feature type="binding site" evidence="9">
    <location>
        <position position="360"/>
    </location>
    <ligand>
        <name>Mo-bis(molybdopterin guanine dinucleotide)</name>
        <dbReference type="ChEBI" id="CHEBI:60539"/>
    </ligand>
</feature>
<dbReference type="PROSITE" id="PS51318">
    <property type="entry name" value="TAT"/>
    <property type="match status" value="1"/>
</dbReference>
<comment type="cofactor">
    <cofactor evidence="9">
        <name>Mo-bis(molybdopterin guanine dinucleotide)</name>
        <dbReference type="ChEBI" id="CHEBI:60539"/>
    </cofactor>
    <text evidence="9">Binds 1 molybdenum-bis(molybdopterin guanine dinucleotide) (Mo-bis-MGD) cofactor per subunit.</text>
</comment>
<gene>
    <name evidence="14" type="ORF">DFQ59_102119</name>
</gene>
<dbReference type="FunFam" id="2.40.40.20:FF:000009">
    <property type="entry name" value="Biotin sulfoxide reductase 2"/>
    <property type="match status" value="1"/>
</dbReference>
<feature type="chain" id="PRO_5017074780" description="trimethylamine-N-oxide reductase" evidence="10">
    <location>
        <begin position="28"/>
        <end position="808"/>
    </location>
</feature>
<comment type="similarity">
    <text evidence="2">Belongs to the prokaryotic molybdopterin-containing oxidoreductase family.</text>
</comment>
<dbReference type="EC" id="1.7.2.3" evidence="3"/>
<feature type="signal peptide" evidence="10">
    <location>
        <begin position="1"/>
        <end position="27"/>
    </location>
</feature>
<evidence type="ECO:0000259" key="13">
    <source>
        <dbReference type="Pfam" id="PF18364"/>
    </source>
</evidence>
<keyword evidence="5 9" id="KW-0479">Metal-binding</keyword>
<dbReference type="Gene3D" id="2.40.40.20">
    <property type="match status" value="1"/>
</dbReference>
<evidence type="ECO:0000313" key="14">
    <source>
        <dbReference type="EMBL" id="RCX31772.1"/>
    </source>
</evidence>
<evidence type="ECO:0000259" key="11">
    <source>
        <dbReference type="Pfam" id="PF00384"/>
    </source>
</evidence>
<dbReference type="Gene3D" id="3.40.228.10">
    <property type="entry name" value="Dimethylsulfoxide Reductase, domain 2"/>
    <property type="match status" value="1"/>
</dbReference>
<accession>A0A369CCL0</accession>
<comment type="caution">
    <text evidence="14">The sequence shown here is derived from an EMBL/GenBank/DDBJ whole genome shotgun (WGS) entry which is preliminary data.</text>
</comment>
<feature type="binding site" evidence="9">
    <location>
        <position position="506"/>
    </location>
    <ligand>
        <name>Mo-bis(molybdopterin guanine dinucleotide)</name>
        <dbReference type="ChEBI" id="CHEBI:60539"/>
    </ligand>
</feature>
<feature type="binding site" evidence="9">
    <location>
        <position position="150"/>
    </location>
    <ligand>
        <name>Mo-bis(molybdopterin guanine dinucleotide)</name>
        <dbReference type="ChEBI" id="CHEBI:60539"/>
    </ligand>
</feature>
<dbReference type="InterPro" id="IPR006655">
    <property type="entry name" value="Mopterin_OxRdtase_prok_CS"/>
</dbReference>
<dbReference type="NCBIfam" id="TIGR01409">
    <property type="entry name" value="TAT_signal_seq"/>
    <property type="match status" value="1"/>
</dbReference>
<dbReference type="NCBIfam" id="NF011682">
    <property type="entry name" value="PRK15102.1"/>
    <property type="match status" value="1"/>
</dbReference>
<evidence type="ECO:0000256" key="2">
    <source>
        <dbReference type="ARBA" id="ARBA00010312"/>
    </source>
</evidence>
<feature type="domain" description="Molybdopterin oxidoreductase N-terminal" evidence="13">
    <location>
        <begin position="43"/>
        <end position="84"/>
    </location>
</feature>
<dbReference type="InterPro" id="IPR006656">
    <property type="entry name" value="Mopterin_OxRdtase"/>
</dbReference>
<evidence type="ECO:0000256" key="4">
    <source>
        <dbReference type="ARBA" id="ARBA00022505"/>
    </source>
</evidence>
<dbReference type="InterPro" id="IPR050612">
    <property type="entry name" value="Prok_Mopterin_Oxidored"/>
</dbReference>
<dbReference type="AlphaFoldDB" id="A0A369CCL0"/>
<dbReference type="CDD" id="cd02793">
    <property type="entry name" value="MopB_CT_DMSOR-BSOR-TMAOR"/>
    <property type="match status" value="1"/>
</dbReference>
<dbReference type="SUPFAM" id="SSF53706">
    <property type="entry name" value="Formate dehydrogenase/DMSO reductase, domains 1-3"/>
    <property type="match status" value="1"/>
</dbReference>
<dbReference type="EMBL" id="QPJY01000002">
    <property type="protein sequence ID" value="RCX31772.1"/>
    <property type="molecule type" value="Genomic_DNA"/>
</dbReference>
<dbReference type="Gene3D" id="3.90.55.10">
    <property type="entry name" value="Dimethylsulfoxide Reductase, domain 3"/>
    <property type="match status" value="1"/>
</dbReference>
<evidence type="ECO:0000256" key="8">
    <source>
        <dbReference type="ARBA" id="ARBA00023002"/>
    </source>
</evidence>
<protein>
    <recommendedName>
        <fullName evidence="3">trimethylamine-N-oxide reductase</fullName>
        <ecNumber evidence="3">1.7.2.3</ecNumber>
    </recommendedName>
</protein>
<evidence type="ECO:0000256" key="1">
    <source>
        <dbReference type="ARBA" id="ARBA00004418"/>
    </source>
</evidence>
<dbReference type="Gene3D" id="3.40.50.740">
    <property type="match status" value="1"/>
</dbReference>
<evidence type="ECO:0000256" key="6">
    <source>
        <dbReference type="ARBA" id="ARBA00022729"/>
    </source>
</evidence>
<dbReference type="GO" id="GO:0030151">
    <property type="term" value="F:molybdenum ion binding"/>
    <property type="evidence" value="ECO:0007669"/>
    <property type="project" value="TreeGrafter"/>
</dbReference>
<dbReference type="InterPro" id="IPR006311">
    <property type="entry name" value="TAT_signal"/>
</dbReference>
<dbReference type="Proteomes" id="UP000252707">
    <property type="component" value="Unassembled WGS sequence"/>
</dbReference>
<feature type="binding site" evidence="9">
    <location>
        <position position="459"/>
    </location>
    <ligand>
        <name>Mo-bis(molybdopterin guanine dinucleotide)</name>
        <dbReference type="ChEBI" id="CHEBI:60539"/>
    </ligand>
</feature>
<dbReference type="InterPro" id="IPR041460">
    <property type="entry name" value="Molybdopterin_N"/>
</dbReference>
<dbReference type="RefSeq" id="WP_114278618.1">
    <property type="nucleotide sequence ID" value="NZ_QPJY01000002.1"/>
</dbReference>
<feature type="binding site" evidence="9">
    <location>
        <position position="765"/>
    </location>
    <ligand>
        <name>Mo-bis(molybdopterin guanine dinucleotide)</name>
        <dbReference type="ChEBI" id="CHEBI:60539"/>
    </ligand>
</feature>
<dbReference type="FunFam" id="3.40.228.10:FF:000003">
    <property type="entry name" value="Biotin sulfoxide reductase 2"/>
    <property type="match status" value="1"/>
</dbReference>
<evidence type="ECO:0000256" key="5">
    <source>
        <dbReference type="ARBA" id="ARBA00022723"/>
    </source>
</evidence>
<dbReference type="Pfam" id="PF18364">
    <property type="entry name" value="Molybdopterin_N"/>
    <property type="match status" value="1"/>
</dbReference>
<dbReference type="GO" id="GO:0030288">
    <property type="term" value="C:outer membrane-bounded periplasmic space"/>
    <property type="evidence" value="ECO:0007669"/>
    <property type="project" value="TreeGrafter"/>
</dbReference>
<dbReference type="NCBIfam" id="TIGR00509">
    <property type="entry name" value="bisC_fam"/>
    <property type="match status" value="1"/>
</dbReference>
<dbReference type="GO" id="GO:0050626">
    <property type="term" value="F:trimethylamine-N-oxide reductase (cytochrome c) activity"/>
    <property type="evidence" value="ECO:0007669"/>
    <property type="project" value="UniProtKB-EC"/>
</dbReference>
<dbReference type="GO" id="GO:0009055">
    <property type="term" value="F:electron transfer activity"/>
    <property type="evidence" value="ECO:0007669"/>
    <property type="project" value="TreeGrafter"/>
</dbReference>
<proteinExistence type="inferred from homology"/>
<dbReference type="InterPro" id="IPR006657">
    <property type="entry name" value="MoPterin_dinucl-bd_dom"/>
</dbReference>
<keyword evidence="6 10" id="KW-0732">Signal</keyword>
<dbReference type="GO" id="GO:0043546">
    <property type="term" value="F:molybdopterin cofactor binding"/>
    <property type="evidence" value="ECO:0007669"/>
    <property type="project" value="InterPro"/>
</dbReference>
<evidence type="ECO:0000259" key="12">
    <source>
        <dbReference type="Pfam" id="PF01568"/>
    </source>
</evidence>
<dbReference type="InterPro" id="IPR009010">
    <property type="entry name" value="Asp_de-COase-like_dom_sf"/>
</dbReference>
<keyword evidence="4 9" id="KW-0500">Molybdenum</keyword>
<feature type="domain" description="Molybdopterin dinucleotide-binding" evidence="12">
    <location>
        <begin position="665"/>
        <end position="784"/>
    </location>
</feature>
<evidence type="ECO:0000313" key="15">
    <source>
        <dbReference type="Proteomes" id="UP000252707"/>
    </source>
</evidence>
<name>A0A369CCL0_9GAMM</name>
<feature type="binding site" evidence="9">
    <location>
        <position position="536"/>
    </location>
    <ligand>
        <name>Mo-bis(molybdopterin guanine dinucleotide)</name>
        <dbReference type="ChEBI" id="CHEBI:60539"/>
    </ligand>
</feature>
<sequence length="808" mass="89520">MKVSRRSFLGHSAALGALATMPSIAGAHSLLTEPLLDASSRLTATHWGIIRAYVEAGRLARVVPFEKDAFAPSPVIQAFMDRVYSETRVRYPMVRRDFLKNGAKSDRTERGRGDFVRVSWDDALNLVAAELERVKKTHGNTAIHSGSTDWHSVGKLHNSPVLLRRMLGLHGGFVDNTGDFSVAAAMVILPHVIGGTEVYDQQSAWTTVLANTDLVVLWGATLLKNNQIGWEPTDHTAYEAMKALKEKGTPVVSIDPRMTDTAKYFGAEWVAPRPNTDTALMLALAHTLYTEKLYDEKFVETYTVGFKKFLPYLLGTKDGQPKSPEWAEKITTVPADDIRKLARRMAKGRTMIMSGWAIQRQDHGEQSYWMLVTLASMLGQIGLPGGGFGLSYHYANGGSLTARHVALGGISAGENPVAEHVPYARGLSDMLLNPGMTVDFNGEKITYPDIQLIYWAGGNPLSHQMDRNKQIKAWQKPETIIVNEPYWTNTAMFADIVLPANTTFERNDIVSVSEYSGRYVVAMPQLIESQHESMSDFDIFTAISERLGFKDKYTEGKTEMQWVESIYDEAVAAAGKEGLEMPAFNDLWNGDGYFEFPVPEDAKNYVRFGDYRKDPIANALGTPSGKIEIYSFEIEKFGYDDCPPHPTWIEPAEWLGSDKVAKHPLHIISPHPKYRLHSQMDNTWLREVYEVAGREPLWINPDDAKARDINNGDVVRVFNDRGALLAGAIVTDRIRQGVVMLQEGAWYDPDKPGEAGALCKHGNINLVTLDKGTSKLAQGNVANTAIVEVARHKTPAPPVTAFTPPVGA</sequence>
<dbReference type="GO" id="GO:0009061">
    <property type="term" value="P:anaerobic respiration"/>
    <property type="evidence" value="ECO:0007669"/>
    <property type="project" value="TreeGrafter"/>
</dbReference>
<dbReference type="Pfam" id="PF01568">
    <property type="entry name" value="Molydop_binding"/>
    <property type="match status" value="1"/>
</dbReference>
<evidence type="ECO:0000256" key="10">
    <source>
        <dbReference type="SAM" id="SignalP"/>
    </source>
</evidence>
<dbReference type="PANTHER" id="PTHR43742">
    <property type="entry name" value="TRIMETHYLAMINE-N-OXIDE REDUCTASE"/>
    <property type="match status" value="1"/>
</dbReference>
<feature type="domain" description="Molybdopterin oxidoreductase" evidence="11">
    <location>
        <begin position="88"/>
        <end position="546"/>
    </location>
</feature>
<dbReference type="InterPro" id="IPR019546">
    <property type="entry name" value="TAT_signal_bac_arc"/>
</dbReference>
<dbReference type="OrthoDB" id="9810782at2"/>
<dbReference type="Pfam" id="PF00384">
    <property type="entry name" value="Molybdopterin"/>
    <property type="match status" value="1"/>
</dbReference>
<keyword evidence="7" id="KW-0574">Periplasm</keyword>
<keyword evidence="15" id="KW-1185">Reference proteome</keyword>
<comment type="subcellular location">
    <subcellularLocation>
        <location evidence="1">Periplasm</location>
    </subcellularLocation>
</comment>
<keyword evidence="8" id="KW-0560">Oxidoreductase</keyword>
<dbReference type="CDD" id="cd02769">
    <property type="entry name" value="MopB_DMSOR-BSOR-TMAOR"/>
    <property type="match status" value="1"/>
</dbReference>
<evidence type="ECO:0000256" key="9">
    <source>
        <dbReference type="PIRSR" id="PIRSR606658-1"/>
    </source>
</evidence>